<evidence type="ECO:0000256" key="2">
    <source>
        <dbReference type="ARBA" id="ARBA00022692"/>
    </source>
</evidence>
<dbReference type="PROSITE" id="PS50850">
    <property type="entry name" value="MFS"/>
    <property type="match status" value="1"/>
</dbReference>
<evidence type="ECO:0000256" key="3">
    <source>
        <dbReference type="ARBA" id="ARBA00022989"/>
    </source>
</evidence>
<feature type="transmembrane region" description="Helical" evidence="5">
    <location>
        <begin position="184"/>
        <end position="203"/>
    </location>
</feature>
<comment type="subcellular location">
    <subcellularLocation>
        <location evidence="1">Membrane</location>
        <topology evidence="1">Multi-pass membrane protein</topology>
    </subcellularLocation>
</comment>
<proteinExistence type="predicted"/>
<dbReference type="Gene3D" id="1.20.1250.20">
    <property type="entry name" value="MFS general substrate transporter like domains"/>
    <property type="match status" value="1"/>
</dbReference>
<dbReference type="EMBL" id="KZ805521">
    <property type="protein sequence ID" value="PVH94771.1"/>
    <property type="molecule type" value="Genomic_DNA"/>
</dbReference>
<feature type="domain" description="Major facilitator superfamily (MFS) profile" evidence="6">
    <location>
        <begin position="118"/>
        <end position="548"/>
    </location>
</feature>
<name>A0A2V1D9P9_9PLEO</name>
<dbReference type="CDD" id="cd17323">
    <property type="entry name" value="MFS_Tpo1_MDR_like"/>
    <property type="match status" value="1"/>
</dbReference>
<feature type="transmembrane region" description="Helical" evidence="5">
    <location>
        <begin position="428"/>
        <end position="448"/>
    </location>
</feature>
<feature type="transmembrane region" description="Helical" evidence="5">
    <location>
        <begin position="245"/>
        <end position="268"/>
    </location>
</feature>
<evidence type="ECO:0000256" key="5">
    <source>
        <dbReference type="SAM" id="Phobius"/>
    </source>
</evidence>
<keyword evidence="4 5" id="KW-0472">Membrane</keyword>
<dbReference type="GO" id="GO:0005886">
    <property type="term" value="C:plasma membrane"/>
    <property type="evidence" value="ECO:0007669"/>
    <property type="project" value="TreeGrafter"/>
</dbReference>
<dbReference type="STRING" id="97972.A0A2V1D9P9"/>
<feature type="transmembrane region" description="Helical" evidence="5">
    <location>
        <begin position="117"/>
        <end position="137"/>
    </location>
</feature>
<gene>
    <name evidence="7" type="ORF">DM02DRAFT_692434</name>
</gene>
<evidence type="ECO:0000313" key="8">
    <source>
        <dbReference type="Proteomes" id="UP000244855"/>
    </source>
</evidence>
<feature type="transmembrane region" description="Helical" evidence="5">
    <location>
        <begin position="149"/>
        <end position="172"/>
    </location>
</feature>
<evidence type="ECO:0000256" key="4">
    <source>
        <dbReference type="ARBA" id="ARBA00023136"/>
    </source>
</evidence>
<dbReference type="Pfam" id="PF07690">
    <property type="entry name" value="MFS_1"/>
    <property type="match status" value="1"/>
</dbReference>
<dbReference type="PANTHER" id="PTHR23502">
    <property type="entry name" value="MAJOR FACILITATOR SUPERFAMILY"/>
    <property type="match status" value="1"/>
</dbReference>
<dbReference type="AlphaFoldDB" id="A0A2V1D9P9"/>
<dbReference type="InterPro" id="IPR036259">
    <property type="entry name" value="MFS_trans_sf"/>
</dbReference>
<dbReference type="GO" id="GO:0015244">
    <property type="term" value="F:fluconazole transmembrane transporter activity"/>
    <property type="evidence" value="ECO:0007669"/>
    <property type="project" value="TreeGrafter"/>
</dbReference>
<keyword evidence="8" id="KW-1185">Reference proteome</keyword>
<accession>A0A2V1D9P9</accession>
<dbReference type="OrthoDB" id="3357846at2759"/>
<dbReference type="InterPro" id="IPR011701">
    <property type="entry name" value="MFS"/>
</dbReference>
<feature type="transmembrane region" description="Helical" evidence="5">
    <location>
        <begin position="351"/>
        <end position="370"/>
    </location>
</feature>
<dbReference type="Proteomes" id="UP000244855">
    <property type="component" value="Unassembled WGS sequence"/>
</dbReference>
<feature type="transmembrane region" description="Helical" evidence="5">
    <location>
        <begin position="523"/>
        <end position="542"/>
    </location>
</feature>
<evidence type="ECO:0000313" key="7">
    <source>
        <dbReference type="EMBL" id="PVH94771.1"/>
    </source>
</evidence>
<dbReference type="GO" id="GO:1990961">
    <property type="term" value="P:xenobiotic detoxification by transmembrane export across the plasma membrane"/>
    <property type="evidence" value="ECO:0007669"/>
    <property type="project" value="TreeGrafter"/>
</dbReference>
<dbReference type="InterPro" id="IPR020846">
    <property type="entry name" value="MFS_dom"/>
</dbReference>
<dbReference type="PANTHER" id="PTHR23502:SF23">
    <property type="entry name" value="FLUCONAZOLE RESISTANCE PROTEIN 1"/>
    <property type="match status" value="1"/>
</dbReference>
<feature type="transmembrane region" description="Helical" evidence="5">
    <location>
        <begin position="490"/>
        <end position="511"/>
    </location>
</feature>
<keyword evidence="3 5" id="KW-1133">Transmembrane helix</keyword>
<dbReference type="FunFam" id="1.20.1250.20:FF:000011">
    <property type="entry name" value="MFS multidrug transporter, putative"/>
    <property type="match status" value="1"/>
</dbReference>
<sequence>MKLKFQTTVFGQLVRIVSHGRLLRYPDEIDSSLWKKAVDEQVPQLKQVHEHTQDTEHPNDAEEGSKKNLEPFELQSNVPQDNIVAKDEPDTNVMVVNWYGPDDPENPQNWPENYKHLIFLQLCFLNFAVYIASSIYVPGEPDLMEGFGVSKIVATLGLSLFTIGYGMGPMLWSPLSEMPKLGRSAIFFWTLFAFIILQLPVGFAPNVSVFFFFRWLTGFCGSPCLSTGGGVITDIYAPTKVPYCLCIWAAAGVLGPILGPLIGGYLAPSVGWRWTIWTFTCICSLVLVVMFFLFPETSAANILYKRAKRLRKATGIQHLRSQSEIESAHYTPKDNLRLVGKAFTLTFMEPVVLLINLFAGLLYGVLFTWFESFPLVFGDIYHFNPGQQGLVFIGILVFSIIALPLFLLWIKLRLVPAMTSGNFKPEMVLPPTTIGAAALPICLFWFGWTSREDLHWILPIVGSGFFAIGIITLFNSLYMYLGIVYAQHAASIFAGAALFRASFGATFPLFAPSLFARLGIGPGNSLLGGIAVLFFPIPFVFYRYGERLRGWKCANQ</sequence>
<organism evidence="7 8">
    <name type="scientific">Periconia macrospinosa</name>
    <dbReference type="NCBI Taxonomy" id="97972"/>
    <lineage>
        <taxon>Eukaryota</taxon>
        <taxon>Fungi</taxon>
        <taxon>Dikarya</taxon>
        <taxon>Ascomycota</taxon>
        <taxon>Pezizomycotina</taxon>
        <taxon>Dothideomycetes</taxon>
        <taxon>Pleosporomycetidae</taxon>
        <taxon>Pleosporales</taxon>
        <taxon>Massarineae</taxon>
        <taxon>Periconiaceae</taxon>
        <taxon>Periconia</taxon>
    </lineage>
</organism>
<protein>
    <submittedName>
        <fullName evidence="7">MFS general substrate transporter</fullName>
    </submittedName>
</protein>
<evidence type="ECO:0000259" key="6">
    <source>
        <dbReference type="PROSITE" id="PS50850"/>
    </source>
</evidence>
<feature type="transmembrane region" description="Helical" evidence="5">
    <location>
        <begin position="274"/>
        <end position="304"/>
    </location>
</feature>
<feature type="transmembrane region" description="Helical" evidence="5">
    <location>
        <begin position="454"/>
        <end position="478"/>
    </location>
</feature>
<evidence type="ECO:0000256" key="1">
    <source>
        <dbReference type="ARBA" id="ARBA00004141"/>
    </source>
</evidence>
<feature type="transmembrane region" description="Helical" evidence="5">
    <location>
        <begin position="209"/>
        <end position="233"/>
    </location>
</feature>
<dbReference type="SUPFAM" id="SSF103473">
    <property type="entry name" value="MFS general substrate transporter"/>
    <property type="match status" value="1"/>
</dbReference>
<feature type="transmembrane region" description="Helical" evidence="5">
    <location>
        <begin position="390"/>
        <end position="408"/>
    </location>
</feature>
<reference evidence="7 8" key="1">
    <citation type="journal article" date="2018" name="Sci. Rep.">
        <title>Comparative genomics provides insights into the lifestyle and reveals functional heterogeneity of dark septate endophytic fungi.</title>
        <authorList>
            <person name="Knapp D.G."/>
            <person name="Nemeth J.B."/>
            <person name="Barry K."/>
            <person name="Hainaut M."/>
            <person name="Henrissat B."/>
            <person name="Johnson J."/>
            <person name="Kuo A."/>
            <person name="Lim J.H.P."/>
            <person name="Lipzen A."/>
            <person name="Nolan M."/>
            <person name="Ohm R.A."/>
            <person name="Tamas L."/>
            <person name="Grigoriev I.V."/>
            <person name="Spatafora J.W."/>
            <person name="Nagy L.G."/>
            <person name="Kovacs G.M."/>
        </authorList>
    </citation>
    <scope>NUCLEOTIDE SEQUENCE [LARGE SCALE GENOMIC DNA]</scope>
    <source>
        <strain evidence="7 8">DSE2036</strain>
    </source>
</reference>
<keyword evidence="2 5" id="KW-0812">Transmembrane</keyword>